<reference evidence="2" key="2">
    <citation type="journal article" date="2015" name="Fish Shellfish Immunol.">
        <title>Early steps in the European eel (Anguilla anguilla)-Vibrio vulnificus interaction in the gills: Role of the RtxA13 toxin.</title>
        <authorList>
            <person name="Callol A."/>
            <person name="Pajuelo D."/>
            <person name="Ebbesson L."/>
            <person name="Teles M."/>
            <person name="MacKenzie S."/>
            <person name="Amaro C."/>
        </authorList>
    </citation>
    <scope>NUCLEOTIDE SEQUENCE</scope>
</reference>
<organism evidence="2">
    <name type="scientific">Anguilla anguilla</name>
    <name type="common">European freshwater eel</name>
    <name type="synonym">Muraena anguilla</name>
    <dbReference type="NCBI Taxonomy" id="7936"/>
    <lineage>
        <taxon>Eukaryota</taxon>
        <taxon>Metazoa</taxon>
        <taxon>Chordata</taxon>
        <taxon>Craniata</taxon>
        <taxon>Vertebrata</taxon>
        <taxon>Euteleostomi</taxon>
        <taxon>Actinopterygii</taxon>
        <taxon>Neopterygii</taxon>
        <taxon>Teleostei</taxon>
        <taxon>Anguilliformes</taxon>
        <taxon>Anguillidae</taxon>
        <taxon>Anguilla</taxon>
    </lineage>
</organism>
<evidence type="ECO:0000313" key="2">
    <source>
        <dbReference type="EMBL" id="JAH03289.1"/>
    </source>
</evidence>
<name>A0A0E9PFJ5_ANGAN</name>
<feature type="region of interest" description="Disordered" evidence="1">
    <location>
        <begin position="41"/>
        <end position="63"/>
    </location>
</feature>
<evidence type="ECO:0000256" key="1">
    <source>
        <dbReference type="SAM" id="MobiDB-lite"/>
    </source>
</evidence>
<reference evidence="2" key="1">
    <citation type="submission" date="2014-11" db="EMBL/GenBank/DDBJ databases">
        <authorList>
            <person name="Amaro Gonzalez C."/>
        </authorList>
    </citation>
    <scope>NUCLEOTIDE SEQUENCE</scope>
</reference>
<protein>
    <submittedName>
        <fullName evidence="2">Uncharacterized protein</fullName>
    </submittedName>
</protein>
<accession>A0A0E9PFJ5</accession>
<dbReference type="EMBL" id="GBXM01105288">
    <property type="protein sequence ID" value="JAH03289.1"/>
    <property type="molecule type" value="Transcribed_RNA"/>
</dbReference>
<dbReference type="AlphaFoldDB" id="A0A0E9PFJ5"/>
<proteinExistence type="predicted"/>
<feature type="compositionally biased region" description="Polar residues" evidence="1">
    <location>
        <begin position="50"/>
        <end position="63"/>
    </location>
</feature>
<sequence length="63" mass="7012">MKYEFDEYMIVGNLRAANSVSSSSLSFVQLPWSSLASTAAQQYRREQEPQHTVASMVSKSSGH</sequence>